<reference evidence="2 3" key="1">
    <citation type="submission" date="2024-09" db="EMBL/GenBank/DDBJ databases">
        <title>Floridaenema gen nov. (Aerosakkonemataceae, Aerosakkonematales ord. nov., Cyanobacteria) from benthic tropical and subtropical fresh waters, with the description of four new species.</title>
        <authorList>
            <person name="Moretto J.A."/>
            <person name="Berthold D.E."/>
            <person name="Lefler F.W."/>
            <person name="Huang I.-S."/>
            <person name="Laughinghouse H. IV."/>
        </authorList>
    </citation>
    <scope>NUCLEOTIDE SEQUENCE [LARGE SCALE GENOMIC DNA]</scope>
    <source>
        <strain evidence="2 3">BLCC-F46</strain>
    </source>
</reference>
<dbReference type="RefSeq" id="WP_413270136.1">
    <property type="nucleotide sequence ID" value="NZ_JBHFNQ010000066.1"/>
</dbReference>
<feature type="region of interest" description="Disordered" evidence="1">
    <location>
        <begin position="17"/>
        <end position="40"/>
    </location>
</feature>
<feature type="region of interest" description="Disordered" evidence="1">
    <location>
        <begin position="66"/>
        <end position="116"/>
    </location>
</feature>
<name>A0ABV4X2L8_9CYAN</name>
<dbReference type="Proteomes" id="UP001576774">
    <property type="component" value="Unassembled WGS sequence"/>
</dbReference>
<proteinExistence type="predicted"/>
<sequence>MSNASRLPIHSLYADGTAVLRGQKPPRISGPDPAAIGPHSVLRWDTTNNRIYQRREYDADRFPVRDLDFTNPAFPGSGTPRPGHPGPPHQHRFAVNDPNIGPRSGFIRSGPEPLEP</sequence>
<accession>A0ABV4X2L8</accession>
<evidence type="ECO:0000313" key="2">
    <source>
        <dbReference type="EMBL" id="MFB2877025.1"/>
    </source>
</evidence>
<keyword evidence="3" id="KW-1185">Reference proteome</keyword>
<evidence type="ECO:0000313" key="3">
    <source>
        <dbReference type="Proteomes" id="UP001576774"/>
    </source>
</evidence>
<dbReference type="EMBL" id="JBHFNQ010000066">
    <property type="protein sequence ID" value="MFB2877025.1"/>
    <property type="molecule type" value="Genomic_DNA"/>
</dbReference>
<evidence type="ECO:0000256" key="1">
    <source>
        <dbReference type="SAM" id="MobiDB-lite"/>
    </source>
</evidence>
<gene>
    <name evidence="2" type="ORF">ACE1CC_09050</name>
</gene>
<protein>
    <submittedName>
        <fullName evidence="2">Uncharacterized protein</fullName>
    </submittedName>
</protein>
<organism evidence="2 3">
    <name type="scientific">Floridaenema aerugineum BLCC-F46</name>
    <dbReference type="NCBI Taxonomy" id="3153654"/>
    <lineage>
        <taxon>Bacteria</taxon>
        <taxon>Bacillati</taxon>
        <taxon>Cyanobacteriota</taxon>
        <taxon>Cyanophyceae</taxon>
        <taxon>Oscillatoriophycideae</taxon>
        <taxon>Aerosakkonematales</taxon>
        <taxon>Aerosakkonemataceae</taxon>
        <taxon>Floridanema</taxon>
        <taxon>Floridanema aerugineum</taxon>
    </lineage>
</organism>
<comment type="caution">
    <text evidence="2">The sequence shown here is derived from an EMBL/GenBank/DDBJ whole genome shotgun (WGS) entry which is preliminary data.</text>
</comment>